<organism evidence="1 2">
    <name type="scientific">Rhamnella rubrinervis</name>
    <dbReference type="NCBI Taxonomy" id="2594499"/>
    <lineage>
        <taxon>Eukaryota</taxon>
        <taxon>Viridiplantae</taxon>
        <taxon>Streptophyta</taxon>
        <taxon>Embryophyta</taxon>
        <taxon>Tracheophyta</taxon>
        <taxon>Spermatophyta</taxon>
        <taxon>Magnoliopsida</taxon>
        <taxon>eudicotyledons</taxon>
        <taxon>Gunneridae</taxon>
        <taxon>Pentapetalae</taxon>
        <taxon>rosids</taxon>
        <taxon>fabids</taxon>
        <taxon>Rosales</taxon>
        <taxon>Rhamnaceae</taxon>
        <taxon>rhamnoid group</taxon>
        <taxon>Rhamneae</taxon>
        <taxon>Rhamnella</taxon>
    </lineage>
</organism>
<name>A0A8K0HRJ9_9ROSA</name>
<reference evidence="1" key="1">
    <citation type="submission" date="2020-03" db="EMBL/GenBank/DDBJ databases">
        <title>A high-quality chromosome-level genome assembly of a woody plant with both climbing and erect habits, Rhamnella rubrinervis.</title>
        <authorList>
            <person name="Lu Z."/>
            <person name="Yang Y."/>
            <person name="Zhu X."/>
            <person name="Sun Y."/>
        </authorList>
    </citation>
    <scope>NUCLEOTIDE SEQUENCE</scope>
    <source>
        <strain evidence="1">BYM</strain>
        <tissue evidence="1">Leaf</tissue>
    </source>
</reference>
<accession>A0A8K0HRJ9</accession>
<dbReference type="EMBL" id="VOIH02000001">
    <property type="protein sequence ID" value="KAF3457361.1"/>
    <property type="molecule type" value="Genomic_DNA"/>
</dbReference>
<evidence type="ECO:0000313" key="2">
    <source>
        <dbReference type="Proteomes" id="UP000796880"/>
    </source>
</evidence>
<protein>
    <submittedName>
        <fullName evidence="1">Uncharacterized protein</fullName>
    </submittedName>
</protein>
<sequence length="103" mass="12168">METSEKRKEGTSGIEFRRRHQIQKKYEEMECLRRWKSKKEANACDFHDLKMEKPMLLVGKCCYNNSICFSNNDVSIPFSTSERRYLFSFAGVPRPDRQYSGVS</sequence>
<keyword evidence="2" id="KW-1185">Reference proteome</keyword>
<evidence type="ECO:0000313" key="1">
    <source>
        <dbReference type="EMBL" id="KAF3457361.1"/>
    </source>
</evidence>
<comment type="caution">
    <text evidence="1">The sequence shown here is derived from an EMBL/GenBank/DDBJ whole genome shotgun (WGS) entry which is preliminary data.</text>
</comment>
<proteinExistence type="predicted"/>
<gene>
    <name evidence="1" type="ORF">FNV43_RR02018</name>
</gene>
<dbReference type="AlphaFoldDB" id="A0A8K0HRJ9"/>
<dbReference type="Proteomes" id="UP000796880">
    <property type="component" value="Unassembled WGS sequence"/>
</dbReference>